<evidence type="ECO:0000256" key="1">
    <source>
        <dbReference type="ARBA" id="ARBA00022460"/>
    </source>
</evidence>
<keyword evidence="6" id="KW-1185">Reference proteome</keyword>
<dbReference type="KEGG" id="vde:111247036"/>
<evidence type="ECO:0000256" key="3">
    <source>
        <dbReference type="SAM" id="MobiDB-lite"/>
    </source>
</evidence>
<dbReference type="OrthoDB" id="6381807at2759"/>
<dbReference type="PRINTS" id="PR00947">
    <property type="entry name" value="CUTICLE"/>
</dbReference>
<evidence type="ECO:0000313" key="6">
    <source>
        <dbReference type="Proteomes" id="UP000594260"/>
    </source>
</evidence>
<dbReference type="AlphaFoldDB" id="A0A7M7JJU5"/>
<organism evidence="5 6">
    <name type="scientific">Varroa destructor</name>
    <name type="common">Honeybee mite</name>
    <dbReference type="NCBI Taxonomy" id="109461"/>
    <lineage>
        <taxon>Eukaryota</taxon>
        <taxon>Metazoa</taxon>
        <taxon>Ecdysozoa</taxon>
        <taxon>Arthropoda</taxon>
        <taxon>Chelicerata</taxon>
        <taxon>Arachnida</taxon>
        <taxon>Acari</taxon>
        <taxon>Parasitiformes</taxon>
        <taxon>Mesostigmata</taxon>
        <taxon>Gamasina</taxon>
        <taxon>Dermanyssoidea</taxon>
        <taxon>Varroidae</taxon>
        <taxon>Varroa</taxon>
    </lineage>
</organism>
<evidence type="ECO:0000313" key="5">
    <source>
        <dbReference type="EnsemblMetazoa" id="XP_022653294"/>
    </source>
</evidence>
<dbReference type="GO" id="GO:0031012">
    <property type="term" value="C:extracellular matrix"/>
    <property type="evidence" value="ECO:0007669"/>
    <property type="project" value="TreeGrafter"/>
</dbReference>
<feature type="region of interest" description="Disordered" evidence="3">
    <location>
        <begin position="18"/>
        <end position="57"/>
    </location>
</feature>
<dbReference type="Proteomes" id="UP000594260">
    <property type="component" value="Unplaced"/>
</dbReference>
<dbReference type="PROSITE" id="PS51155">
    <property type="entry name" value="CHIT_BIND_RR_2"/>
    <property type="match status" value="1"/>
</dbReference>
<feature type="chain" id="PRO_5029757238" evidence="4">
    <location>
        <begin position="18"/>
        <end position="134"/>
    </location>
</feature>
<sequence>MHLVATVAVLVVASVSGQRSAQESYGPPQPFQFAYASQDPEGSHSHNQQGDANGRITGEYSLQLADGRQRIVKYTADENGYRAEIITNELGTESKNPADVVIQSSAPTGDQAAIAASTGSGVPRPARPAPRRQG</sequence>
<dbReference type="InParanoid" id="A0A7M7JJU5"/>
<dbReference type="RefSeq" id="XP_022653294.1">
    <property type="nucleotide sequence ID" value="XM_022797559.1"/>
</dbReference>
<dbReference type="GO" id="GO:0005615">
    <property type="term" value="C:extracellular space"/>
    <property type="evidence" value="ECO:0007669"/>
    <property type="project" value="TreeGrafter"/>
</dbReference>
<feature type="signal peptide" evidence="4">
    <location>
        <begin position="1"/>
        <end position="17"/>
    </location>
</feature>
<dbReference type="OMA" id="FMACVCA"/>
<evidence type="ECO:0000256" key="2">
    <source>
        <dbReference type="PROSITE-ProRule" id="PRU00497"/>
    </source>
</evidence>
<accession>A0A7M7JJU5</accession>
<dbReference type="PANTHER" id="PTHR12236:SF79">
    <property type="entry name" value="CUTICULAR PROTEIN 50CB-RELATED"/>
    <property type="match status" value="1"/>
</dbReference>
<feature type="region of interest" description="Disordered" evidence="3">
    <location>
        <begin position="106"/>
        <end position="134"/>
    </location>
</feature>
<reference evidence="5" key="1">
    <citation type="submission" date="2021-01" db="UniProtKB">
        <authorList>
            <consortium name="EnsemblMetazoa"/>
        </authorList>
    </citation>
    <scope>IDENTIFICATION</scope>
</reference>
<proteinExistence type="predicted"/>
<dbReference type="InterPro" id="IPR000618">
    <property type="entry name" value="Insect_cuticle"/>
</dbReference>
<dbReference type="PROSITE" id="PS00233">
    <property type="entry name" value="CHIT_BIND_RR_1"/>
    <property type="match status" value="1"/>
</dbReference>
<dbReference type="GO" id="GO:0042302">
    <property type="term" value="F:structural constituent of cuticle"/>
    <property type="evidence" value="ECO:0007669"/>
    <property type="project" value="UniProtKB-UniRule"/>
</dbReference>
<dbReference type="InterPro" id="IPR031311">
    <property type="entry name" value="CHIT_BIND_RR_consensus"/>
</dbReference>
<keyword evidence="4" id="KW-0732">Signal</keyword>
<dbReference type="Pfam" id="PF00379">
    <property type="entry name" value="Chitin_bind_4"/>
    <property type="match status" value="1"/>
</dbReference>
<protein>
    <submittedName>
        <fullName evidence="5">Uncharacterized protein</fullName>
    </submittedName>
</protein>
<dbReference type="PANTHER" id="PTHR12236">
    <property type="entry name" value="STRUCTURAL CONTITUENT OF CUTICLE"/>
    <property type="match status" value="1"/>
</dbReference>
<dbReference type="EnsemblMetazoa" id="XM_022797559">
    <property type="protein sequence ID" value="XP_022653294"/>
    <property type="gene ID" value="LOC111247036"/>
</dbReference>
<evidence type="ECO:0000256" key="4">
    <source>
        <dbReference type="SAM" id="SignalP"/>
    </source>
</evidence>
<dbReference type="FunCoup" id="A0A7M7JJU5">
    <property type="interactions" value="29"/>
</dbReference>
<dbReference type="InterPro" id="IPR051217">
    <property type="entry name" value="Insect_Cuticle_Struc_Prot"/>
</dbReference>
<keyword evidence="1 2" id="KW-0193">Cuticle</keyword>
<name>A0A7M7JJU5_VARDE</name>
<dbReference type="GeneID" id="111247036"/>